<evidence type="ECO:0000256" key="2">
    <source>
        <dbReference type="ARBA" id="ARBA00004496"/>
    </source>
</evidence>
<dbReference type="Proteomes" id="UP000261620">
    <property type="component" value="Unplaced"/>
</dbReference>
<feature type="signal peptide" evidence="22">
    <location>
        <begin position="1"/>
        <end position="21"/>
    </location>
</feature>
<protein>
    <recommendedName>
        <fullName evidence="5">tRNA dimethylallyltransferase</fullName>
        <ecNumber evidence="4">2.5.1.75</ecNumber>
    </recommendedName>
    <alternativeName>
        <fullName evidence="17">Isopentenyl-diphosphate:tRNA isopentenyltransferase</fullName>
    </alternativeName>
</protein>
<keyword evidence="8 20" id="KW-0808">Transferase</keyword>
<evidence type="ECO:0000256" key="8">
    <source>
        <dbReference type="ARBA" id="ARBA00022679"/>
    </source>
</evidence>
<organism evidence="24 25">
    <name type="scientific">Mola mola</name>
    <name type="common">Ocean sunfish</name>
    <name type="synonym">Tetraodon mola</name>
    <dbReference type="NCBI Taxonomy" id="94237"/>
    <lineage>
        <taxon>Eukaryota</taxon>
        <taxon>Metazoa</taxon>
        <taxon>Chordata</taxon>
        <taxon>Craniata</taxon>
        <taxon>Vertebrata</taxon>
        <taxon>Euteleostomi</taxon>
        <taxon>Actinopterygii</taxon>
        <taxon>Neopterygii</taxon>
        <taxon>Teleostei</taxon>
        <taxon>Neoteleostei</taxon>
        <taxon>Acanthomorphata</taxon>
        <taxon>Eupercaria</taxon>
        <taxon>Tetraodontiformes</taxon>
        <taxon>Molidae</taxon>
        <taxon>Mola</taxon>
    </lineage>
</organism>
<evidence type="ECO:0000259" key="23">
    <source>
        <dbReference type="SMART" id="SM00451"/>
    </source>
</evidence>
<dbReference type="InterPro" id="IPR003604">
    <property type="entry name" value="Matrin/U1-like-C_Znf_C2H2"/>
</dbReference>
<dbReference type="Pfam" id="PF12171">
    <property type="entry name" value="zf-C2H2_jaz"/>
    <property type="match status" value="1"/>
</dbReference>
<dbReference type="SUPFAM" id="SSF57667">
    <property type="entry name" value="beta-beta-alpha zinc fingers"/>
    <property type="match status" value="1"/>
</dbReference>
<evidence type="ECO:0000256" key="19">
    <source>
        <dbReference type="ARBA" id="ARBA00057810"/>
    </source>
</evidence>
<evidence type="ECO:0000313" key="24">
    <source>
        <dbReference type="Ensembl" id="ENSMMOP00000027964.1"/>
    </source>
</evidence>
<evidence type="ECO:0000256" key="22">
    <source>
        <dbReference type="SAM" id="SignalP"/>
    </source>
</evidence>
<evidence type="ECO:0000256" key="16">
    <source>
        <dbReference type="ARBA" id="ARBA00023128"/>
    </source>
</evidence>
<keyword evidence="11 20" id="KW-0547">Nucleotide-binding</keyword>
<feature type="compositionally biased region" description="Polar residues" evidence="21">
    <location>
        <begin position="403"/>
        <end position="412"/>
    </location>
</feature>
<keyword evidence="12" id="KW-0863">Zinc-finger</keyword>
<dbReference type="EC" id="2.5.1.75" evidence="4"/>
<dbReference type="Gene3D" id="3.40.50.300">
    <property type="entry name" value="P-loop containing nucleotide triphosphate hydrolases"/>
    <property type="match status" value="1"/>
</dbReference>
<keyword evidence="14 20" id="KW-0067">ATP-binding</keyword>
<keyword evidence="7" id="KW-0597">Phosphoprotein</keyword>
<dbReference type="GO" id="GO:0005739">
    <property type="term" value="C:mitochondrion"/>
    <property type="evidence" value="ECO:0007669"/>
    <property type="project" value="UniProtKB-SubCell"/>
</dbReference>
<evidence type="ECO:0000256" key="1">
    <source>
        <dbReference type="ARBA" id="ARBA00004173"/>
    </source>
</evidence>
<evidence type="ECO:0000256" key="3">
    <source>
        <dbReference type="ARBA" id="ARBA00005842"/>
    </source>
</evidence>
<dbReference type="GO" id="GO:0008270">
    <property type="term" value="F:zinc ion binding"/>
    <property type="evidence" value="ECO:0007669"/>
    <property type="project" value="UniProtKB-KW"/>
</dbReference>
<dbReference type="Gene3D" id="1.10.20.140">
    <property type="match status" value="1"/>
</dbReference>
<evidence type="ECO:0000256" key="6">
    <source>
        <dbReference type="ARBA" id="ARBA00022490"/>
    </source>
</evidence>
<evidence type="ECO:0000256" key="17">
    <source>
        <dbReference type="ARBA" id="ARBA00030893"/>
    </source>
</evidence>
<keyword evidence="10" id="KW-0479">Metal-binding</keyword>
<keyword evidence="13" id="KW-0862">Zinc</keyword>
<evidence type="ECO:0000256" key="14">
    <source>
        <dbReference type="ARBA" id="ARBA00022840"/>
    </source>
</evidence>
<dbReference type="InterPro" id="IPR018022">
    <property type="entry name" value="IPT"/>
</dbReference>
<reference evidence="24" key="2">
    <citation type="submission" date="2025-09" db="UniProtKB">
        <authorList>
            <consortium name="Ensembl"/>
        </authorList>
    </citation>
    <scope>IDENTIFICATION</scope>
</reference>
<sequence>MALITFCVSVVLLHSLQVYHGLDIITNKVTAEEGVQCRHHMMSFVDPLVTSYTVVDFRNKALALISFHRDSLPISTFIVGGTNYYIESLLWKVLLDTGSGDGEDGAPNRKLELEKLGGAELHKRLAEVDPKMAAMLHPNDKRKIARSLQIHEETGIPHSHWLEQQRGEEGGDGLGGPLRYPDACIFWLHANVEALHKRLDARVDEMLSAGLIEELRDFHVRYNQQKVQNNSQDYQHGIFQSIGFKEFHDYLTVPECTSFILCAGIDALKIATKRYARKQNKWVRNRFLKRPGDGVPAVYGLDVTDVSRWEETVLNPALQILDSLSKGDEPAIAPIRVGGAEQRNKRSRHTCDMCDKVIIGDLEWMAHLKSKKHNYHVRKKRRSDPPCDQSQHTSTVETEDSGETSQGSPQDTRTPHKEVPVTL</sequence>
<dbReference type="InterPro" id="IPR039657">
    <property type="entry name" value="Dimethylallyltransferase"/>
</dbReference>
<feature type="chain" id="PRO_5018778782" description="tRNA dimethylallyltransferase" evidence="22">
    <location>
        <begin position="22"/>
        <end position="423"/>
    </location>
</feature>
<dbReference type="GO" id="GO:0005524">
    <property type="term" value="F:ATP binding"/>
    <property type="evidence" value="ECO:0007669"/>
    <property type="project" value="UniProtKB-KW"/>
</dbReference>
<comment type="similarity">
    <text evidence="3 20">Belongs to the IPP transferase family.</text>
</comment>
<evidence type="ECO:0000256" key="21">
    <source>
        <dbReference type="SAM" id="MobiDB-lite"/>
    </source>
</evidence>
<evidence type="ECO:0000256" key="18">
    <source>
        <dbReference type="ARBA" id="ARBA00049563"/>
    </source>
</evidence>
<dbReference type="Ensembl" id="ENSMMOT00000028440.1">
    <property type="protein sequence ID" value="ENSMMOP00000027964.1"/>
    <property type="gene ID" value="ENSMMOG00000021140.1"/>
</dbReference>
<proteinExistence type="inferred from homology"/>
<dbReference type="PANTHER" id="PTHR11088">
    <property type="entry name" value="TRNA DIMETHYLALLYLTRANSFERASE"/>
    <property type="match status" value="1"/>
</dbReference>
<comment type="catalytic activity">
    <reaction evidence="18">
        <text>adenosine(37) in tRNA + dimethylallyl diphosphate = N(6)-dimethylallyladenosine(37) in tRNA + diphosphate</text>
        <dbReference type="Rhea" id="RHEA:26482"/>
        <dbReference type="Rhea" id="RHEA-COMP:10162"/>
        <dbReference type="Rhea" id="RHEA-COMP:10375"/>
        <dbReference type="ChEBI" id="CHEBI:33019"/>
        <dbReference type="ChEBI" id="CHEBI:57623"/>
        <dbReference type="ChEBI" id="CHEBI:74411"/>
        <dbReference type="ChEBI" id="CHEBI:74415"/>
        <dbReference type="EC" id="2.5.1.75"/>
    </reaction>
</comment>
<dbReference type="SMART" id="SM00451">
    <property type="entry name" value="ZnF_U1"/>
    <property type="match status" value="1"/>
</dbReference>
<comment type="function">
    <text evidence="19">Catalyzes the transfer of a dimethylallyl group onto the adenine at position 37 of both cytosolic and mitochondrial tRNAs, leading to the formation of N6-(dimethylallyl)adenosine (i6A37). Mediates modification of a limited subset of tRNAs: tRNA(Ser)(AGA), tRNA(Ser)(CGA), tRNA(Ser)(UGA), as well as partial modification of the selenocysteine tRNA(Ser)(UCA). TRIT1 is therefore required for selenoprotein expression.</text>
</comment>
<dbReference type="InterPro" id="IPR022755">
    <property type="entry name" value="Znf_C2H2_jaz"/>
</dbReference>
<dbReference type="OMA" id="WGLHLKS"/>
<dbReference type="Pfam" id="PF01715">
    <property type="entry name" value="IPPT"/>
    <property type="match status" value="1"/>
</dbReference>
<evidence type="ECO:0000256" key="13">
    <source>
        <dbReference type="ARBA" id="ARBA00022833"/>
    </source>
</evidence>
<evidence type="ECO:0000256" key="4">
    <source>
        <dbReference type="ARBA" id="ARBA00012665"/>
    </source>
</evidence>
<keyword evidence="6" id="KW-0963">Cytoplasm</keyword>
<dbReference type="InterPro" id="IPR027417">
    <property type="entry name" value="P-loop_NTPase"/>
</dbReference>
<evidence type="ECO:0000256" key="9">
    <source>
        <dbReference type="ARBA" id="ARBA00022694"/>
    </source>
</evidence>
<feature type="compositionally biased region" description="Basic residues" evidence="21">
    <location>
        <begin position="373"/>
        <end position="382"/>
    </location>
</feature>
<keyword evidence="15" id="KW-0809">Transit peptide</keyword>
<evidence type="ECO:0000256" key="5">
    <source>
        <dbReference type="ARBA" id="ARBA00017477"/>
    </source>
</evidence>
<evidence type="ECO:0000256" key="15">
    <source>
        <dbReference type="ARBA" id="ARBA00022946"/>
    </source>
</evidence>
<accession>A0A3Q3XLE3</accession>
<dbReference type="FunFam" id="1.10.20.140:FF:000002">
    <property type="entry name" value="tRNA dimethylallyltransferase, mitochondrial"/>
    <property type="match status" value="1"/>
</dbReference>
<feature type="compositionally biased region" description="Basic and acidic residues" evidence="21">
    <location>
        <begin position="413"/>
        <end position="423"/>
    </location>
</feature>
<comment type="subcellular location">
    <subcellularLocation>
        <location evidence="2">Cytoplasm</location>
    </subcellularLocation>
    <subcellularLocation>
        <location evidence="1">Mitochondrion</location>
    </subcellularLocation>
</comment>
<dbReference type="InterPro" id="IPR036236">
    <property type="entry name" value="Znf_C2H2_sf"/>
</dbReference>
<dbReference type="GO" id="GO:0052381">
    <property type="term" value="F:tRNA dimethylallyltransferase activity"/>
    <property type="evidence" value="ECO:0007669"/>
    <property type="project" value="UniProtKB-EC"/>
</dbReference>
<dbReference type="GO" id="GO:0006400">
    <property type="term" value="P:tRNA modification"/>
    <property type="evidence" value="ECO:0007669"/>
    <property type="project" value="TreeGrafter"/>
</dbReference>
<dbReference type="Gene3D" id="3.30.160.60">
    <property type="entry name" value="Classic Zinc Finger"/>
    <property type="match status" value="1"/>
</dbReference>
<evidence type="ECO:0000256" key="7">
    <source>
        <dbReference type="ARBA" id="ARBA00022553"/>
    </source>
</evidence>
<dbReference type="GO" id="GO:0003676">
    <property type="term" value="F:nucleic acid binding"/>
    <property type="evidence" value="ECO:0007669"/>
    <property type="project" value="InterPro"/>
</dbReference>
<name>A0A3Q3XLE3_MOLML</name>
<evidence type="ECO:0000256" key="20">
    <source>
        <dbReference type="RuleBase" id="RU003785"/>
    </source>
</evidence>
<dbReference type="PANTHER" id="PTHR11088:SF89">
    <property type="entry name" value="TRNA DIMETHYLALLYLTRANSFERASE"/>
    <property type="match status" value="1"/>
</dbReference>
<feature type="domain" description="U1-type" evidence="23">
    <location>
        <begin position="346"/>
        <end position="380"/>
    </location>
</feature>
<reference evidence="24" key="1">
    <citation type="submission" date="2025-08" db="UniProtKB">
        <authorList>
            <consortium name="Ensembl"/>
        </authorList>
    </citation>
    <scope>IDENTIFICATION</scope>
</reference>
<keyword evidence="22" id="KW-0732">Signal</keyword>
<keyword evidence="16" id="KW-0496">Mitochondrion</keyword>
<keyword evidence="9" id="KW-0819">tRNA processing</keyword>
<dbReference type="NCBIfam" id="TIGR00174">
    <property type="entry name" value="miaA"/>
    <property type="match status" value="1"/>
</dbReference>
<evidence type="ECO:0000313" key="25">
    <source>
        <dbReference type="Proteomes" id="UP000261620"/>
    </source>
</evidence>
<keyword evidence="25" id="KW-1185">Reference proteome</keyword>
<dbReference type="AlphaFoldDB" id="A0A3Q3XLE3"/>
<evidence type="ECO:0000256" key="10">
    <source>
        <dbReference type="ARBA" id="ARBA00022723"/>
    </source>
</evidence>
<evidence type="ECO:0000256" key="12">
    <source>
        <dbReference type="ARBA" id="ARBA00022771"/>
    </source>
</evidence>
<feature type="region of interest" description="Disordered" evidence="21">
    <location>
        <begin position="373"/>
        <end position="423"/>
    </location>
</feature>
<evidence type="ECO:0000256" key="11">
    <source>
        <dbReference type="ARBA" id="ARBA00022741"/>
    </source>
</evidence>
<dbReference type="STRING" id="94237.ENSMMOP00000027964"/>